<dbReference type="InterPro" id="IPR029056">
    <property type="entry name" value="Ribokinase-like"/>
</dbReference>
<comment type="similarity">
    <text evidence="1">Belongs to the carbohydrate kinase PfkB family.</text>
</comment>
<evidence type="ECO:0000256" key="5">
    <source>
        <dbReference type="ARBA" id="ARBA00022840"/>
    </source>
</evidence>
<evidence type="ECO:0000256" key="6">
    <source>
        <dbReference type="PIRNR" id="PIRNR000535"/>
    </source>
</evidence>
<dbReference type="CDD" id="cd01164">
    <property type="entry name" value="FruK_PfkB_like"/>
    <property type="match status" value="1"/>
</dbReference>
<dbReference type="AlphaFoldDB" id="A0A5A7NUJ6"/>
<dbReference type="InterPro" id="IPR017583">
    <property type="entry name" value="Tagatose/fructose_Pkinase"/>
</dbReference>
<accession>A0A5A7NUJ6</accession>
<proteinExistence type="inferred from homology"/>
<dbReference type="SUPFAM" id="SSF53613">
    <property type="entry name" value="Ribokinase-like"/>
    <property type="match status" value="1"/>
</dbReference>
<dbReference type="PRINTS" id="PR00990">
    <property type="entry name" value="RIBOKINASE"/>
</dbReference>
<organism evidence="8 9">
    <name type="scientific">Zafaria cholistanensis</name>
    <dbReference type="NCBI Taxonomy" id="1682741"/>
    <lineage>
        <taxon>Bacteria</taxon>
        <taxon>Bacillati</taxon>
        <taxon>Actinomycetota</taxon>
        <taxon>Actinomycetes</taxon>
        <taxon>Micrococcales</taxon>
        <taxon>Micrococcaceae</taxon>
        <taxon>Zafaria</taxon>
    </lineage>
</organism>
<name>A0A5A7NUJ6_9MICC</name>
<dbReference type="RefSeq" id="WP_149957998.1">
    <property type="nucleotide sequence ID" value="NZ_BKDJ01000024.1"/>
</dbReference>
<evidence type="ECO:0000313" key="8">
    <source>
        <dbReference type="EMBL" id="GER24409.1"/>
    </source>
</evidence>
<keyword evidence="5" id="KW-0067">ATP-binding</keyword>
<dbReference type="EMBL" id="BKDJ01000024">
    <property type="protein sequence ID" value="GER24409.1"/>
    <property type="molecule type" value="Genomic_DNA"/>
</dbReference>
<dbReference type="InterPro" id="IPR002139">
    <property type="entry name" value="Ribo/fructo_kinase"/>
</dbReference>
<evidence type="ECO:0000256" key="1">
    <source>
        <dbReference type="ARBA" id="ARBA00010688"/>
    </source>
</evidence>
<gene>
    <name evidence="8" type="ORF">NCCP1664_29040</name>
</gene>
<dbReference type="PANTHER" id="PTHR46566:SF5">
    <property type="entry name" value="1-PHOSPHOFRUCTOKINASE"/>
    <property type="match status" value="1"/>
</dbReference>
<keyword evidence="9" id="KW-1185">Reference proteome</keyword>
<keyword evidence="4 8" id="KW-0418">Kinase</keyword>
<keyword evidence="3" id="KW-0547">Nucleotide-binding</keyword>
<comment type="caution">
    <text evidence="8">The sequence shown here is derived from an EMBL/GenBank/DDBJ whole genome shotgun (WGS) entry which is preliminary data.</text>
</comment>
<evidence type="ECO:0000259" key="7">
    <source>
        <dbReference type="Pfam" id="PF00294"/>
    </source>
</evidence>
<evidence type="ECO:0000313" key="9">
    <source>
        <dbReference type="Proteomes" id="UP000325307"/>
    </source>
</evidence>
<dbReference type="InterPro" id="IPR011611">
    <property type="entry name" value="PfkB_dom"/>
</dbReference>
<dbReference type="GO" id="GO:0005524">
    <property type="term" value="F:ATP binding"/>
    <property type="evidence" value="ECO:0007669"/>
    <property type="project" value="UniProtKB-KW"/>
</dbReference>
<dbReference type="Proteomes" id="UP000325307">
    <property type="component" value="Unassembled WGS sequence"/>
</dbReference>
<dbReference type="PANTHER" id="PTHR46566">
    <property type="entry name" value="1-PHOSPHOFRUCTOKINASE-RELATED"/>
    <property type="match status" value="1"/>
</dbReference>
<dbReference type="GO" id="GO:0008443">
    <property type="term" value="F:phosphofructokinase activity"/>
    <property type="evidence" value="ECO:0007669"/>
    <property type="project" value="TreeGrafter"/>
</dbReference>
<reference evidence="8 9" key="1">
    <citation type="submission" date="2019-09" db="EMBL/GenBank/DDBJ databases">
        <title>Arthrobacter zafarii sp. nov., a moderately thermotolerant and halotolerant actinobacterium isolated from Cholistan desert soil of Pakistan.</title>
        <authorList>
            <person name="Amin A."/>
            <person name="Ahmed I."/>
            <person name="Khalid N."/>
            <person name="Schumann P."/>
            <person name="Busse H.J."/>
            <person name="Khan I.U."/>
            <person name="Li S."/>
            <person name="Li W.J."/>
        </authorList>
    </citation>
    <scope>NUCLEOTIDE SEQUENCE [LARGE SCALE GENOMIC DNA]</scope>
    <source>
        <strain evidence="8 9">NCCP-1664</strain>
    </source>
</reference>
<sequence>MIITLTANPSLDRTVELAGPLARGGVQRATAVSAQAAGKGVNVARALAAGGEPVLAVLPGDASDPVVTGLAADGLKHLALPIGQALRSNITLAEPDGTTTKVNEPGPALSAAQQEELADAVLEASAGAAWVVLAGSLPPDVVEDFYARLTARIRRELGAAAPLVALDSSGSPLASAFAAGREEMPDLVKPNSEELAELSGVATAGELEADPALAASAARALVDAGAGAVLATLGSRGAVLATGTGSWFASHPPVAARSTVGAGDSALAGYLLAHRAGSDPAGCLRQAVAHGSAAVGLPGTAIPSPDQTTPAAVNVVGI</sequence>
<evidence type="ECO:0000256" key="2">
    <source>
        <dbReference type="ARBA" id="ARBA00022679"/>
    </source>
</evidence>
<dbReference type="OrthoDB" id="9801219at2"/>
<dbReference type="Pfam" id="PF00294">
    <property type="entry name" value="PfkB"/>
    <property type="match status" value="1"/>
</dbReference>
<keyword evidence="2 6" id="KW-0808">Transferase</keyword>
<protein>
    <submittedName>
        <fullName evidence="8">1-phosphofructokinase</fullName>
    </submittedName>
</protein>
<dbReference type="PIRSF" id="PIRSF000535">
    <property type="entry name" value="1PFK/6PFK/LacC"/>
    <property type="match status" value="1"/>
</dbReference>
<dbReference type="Gene3D" id="3.40.1190.20">
    <property type="match status" value="1"/>
</dbReference>
<evidence type="ECO:0000256" key="3">
    <source>
        <dbReference type="ARBA" id="ARBA00022741"/>
    </source>
</evidence>
<feature type="domain" description="Carbohydrate kinase PfkB" evidence="7">
    <location>
        <begin position="12"/>
        <end position="306"/>
    </location>
</feature>
<dbReference type="NCBIfam" id="TIGR03168">
    <property type="entry name" value="1-PFK"/>
    <property type="match status" value="1"/>
</dbReference>
<evidence type="ECO:0000256" key="4">
    <source>
        <dbReference type="ARBA" id="ARBA00022777"/>
    </source>
</evidence>
<dbReference type="GO" id="GO:0005829">
    <property type="term" value="C:cytosol"/>
    <property type="evidence" value="ECO:0007669"/>
    <property type="project" value="TreeGrafter"/>
</dbReference>